<dbReference type="PANTHER" id="PTHR12001:SF69">
    <property type="entry name" value="ALL TRANS-POLYPRENYL-DIPHOSPHATE SYNTHASE PDSS1"/>
    <property type="match status" value="1"/>
</dbReference>
<dbReference type="PROSITE" id="PS00723">
    <property type="entry name" value="POLYPRENYL_SYNTHASE_1"/>
    <property type="match status" value="1"/>
</dbReference>
<evidence type="ECO:0000256" key="5">
    <source>
        <dbReference type="ARBA" id="ARBA00022842"/>
    </source>
</evidence>
<evidence type="ECO:0000256" key="4">
    <source>
        <dbReference type="ARBA" id="ARBA00022723"/>
    </source>
</evidence>
<keyword evidence="5" id="KW-0460">Magnesium</keyword>
<dbReference type="GO" id="GO:0046872">
    <property type="term" value="F:metal ion binding"/>
    <property type="evidence" value="ECO:0007669"/>
    <property type="project" value="UniProtKB-KW"/>
</dbReference>
<dbReference type="Proteomes" id="UP000199516">
    <property type="component" value="Unassembled WGS sequence"/>
</dbReference>
<sequence length="346" mass="39415">MDEEKQPMDEDGRDAIIISKVDIMKLADVYMLMKTDMIKIEKEIERSVKADHPILKEASLHLLQAGGKRIRPIFVMLSGKFGDYNIDRLKHIAAALELIHMASLVHDDVIDDAELRRGKKTIKAKWDNRTAMFTGDYIFAKAVEQASFFKDKDIHTVLSKSMAEICVGEIEQIRDQYNWDQHLKTYLRRIKRKTASLIAISCQLGALAADASRQDQLRLFRYGYNVGMSYQIIDDILDFTGTEEELGKPAGGDLLQGNVTLPVLYAMCEDESLKHEIHQFLSTNEREQQDITSVLDRVKSSGGIEYAHSLSKRYLQKAYDALEMLPDIPAKKSLHQIAKYIGGRNY</sequence>
<dbReference type="PANTHER" id="PTHR12001">
    <property type="entry name" value="GERANYLGERANYL PYROPHOSPHATE SYNTHASE"/>
    <property type="match status" value="1"/>
</dbReference>
<keyword evidence="4" id="KW-0479">Metal-binding</keyword>
<dbReference type="Pfam" id="PF00348">
    <property type="entry name" value="polyprenyl_synt"/>
    <property type="match status" value="1"/>
</dbReference>
<keyword evidence="3 11" id="KW-0808">Transferase</keyword>
<dbReference type="InterPro" id="IPR014119">
    <property type="entry name" value="GerC3_HepT"/>
</dbReference>
<evidence type="ECO:0000256" key="6">
    <source>
        <dbReference type="ARBA" id="ARBA00050780"/>
    </source>
</evidence>
<dbReference type="CDD" id="cd00685">
    <property type="entry name" value="Trans_IPPS_HT"/>
    <property type="match status" value="1"/>
</dbReference>
<comment type="similarity">
    <text evidence="2 11">Belongs to the FPP/GGPP synthase family.</text>
</comment>
<name>A0A1I1ZTI9_9BACI</name>
<keyword evidence="13" id="KW-1185">Reference proteome</keyword>
<dbReference type="AlphaFoldDB" id="A0A1I1ZTI9"/>
<comment type="catalytic activity">
    <reaction evidence="6">
        <text>4 isopentenyl diphosphate + (2E,6E)-farnesyl diphosphate = all-trans-heptaprenyl diphosphate + 4 diphosphate</text>
        <dbReference type="Rhea" id="RHEA:27794"/>
        <dbReference type="ChEBI" id="CHEBI:33019"/>
        <dbReference type="ChEBI" id="CHEBI:58206"/>
        <dbReference type="ChEBI" id="CHEBI:128769"/>
        <dbReference type="ChEBI" id="CHEBI:175763"/>
        <dbReference type="EC" id="2.5.1.30"/>
    </reaction>
</comment>
<evidence type="ECO:0000313" key="12">
    <source>
        <dbReference type="EMBL" id="SFE33903.1"/>
    </source>
</evidence>
<dbReference type="GO" id="GO:0000010">
    <property type="term" value="F:heptaprenyl diphosphate synthase activity"/>
    <property type="evidence" value="ECO:0007669"/>
    <property type="project" value="UniProtKB-EC"/>
</dbReference>
<evidence type="ECO:0000256" key="2">
    <source>
        <dbReference type="ARBA" id="ARBA00006706"/>
    </source>
</evidence>
<dbReference type="FunFam" id="1.10.600.10:FF:000014">
    <property type="entry name" value="Heptaprenyl diphosphate synthase component II"/>
    <property type="match status" value="1"/>
</dbReference>
<proteinExistence type="inferred from homology"/>
<dbReference type="STRING" id="930128.SAMN05192532_101383"/>
<dbReference type="EMBL" id="FONT01000001">
    <property type="protein sequence ID" value="SFE33903.1"/>
    <property type="molecule type" value="Genomic_DNA"/>
</dbReference>
<evidence type="ECO:0000256" key="11">
    <source>
        <dbReference type="RuleBase" id="RU004466"/>
    </source>
</evidence>
<evidence type="ECO:0000256" key="8">
    <source>
        <dbReference type="ARBA" id="ARBA00065985"/>
    </source>
</evidence>
<dbReference type="InterPro" id="IPR000092">
    <property type="entry name" value="Polyprenyl_synt"/>
</dbReference>
<evidence type="ECO:0000256" key="7">
    <source>
        <dbReference type="ARBA" id="ARBA00055604"/>
    </source>
</evidence>
<dbReference type="GO" id="GO:0008299">
    <property type="term" value="P:isoprenoid biosynthetic process"/>
    <property type="evidence" value="ECO:0007669"/>
    <property type="project" value="InterPro"/>
</dbReference>
<dbReference type="InterPro" id="IPR008949">
    <property type="entry name" value="Isoprenoid_synthase_dom_sf"/>
</dbReference>
<gene>
    <name evidence="12" type="ORF">SAMN05192532_101383</name>
</gene>
<evidence type="ECO:0000256" key="3">
    <source>
        <dbReference type="ARBA" id="ARBA00022679"/>
    </source>
</evidence>
<comment type="subunit">
    <text evidence="8">Heterodimer of component I and II.</text>
</comment>
<protein>
    <recommendedName>
        <fullName evidence="10">Heptaprenyl diphosphate synthase component 2</fullName>
        <ecNumber evidence="9">2.5.1.30</ecNumber>
    </recommendedName>
</protein>
<dbReference type="NCBIfam" id="TIGR02748">
    <property type="entry name" value="GerC3_HepT"/>
    <property type="match status" value="1"/>
</dbReference>
<evidence type="ECO:0000256" key="9">
    <source>
        <dbReference type="ARBA" id="ARBA00066444"/>
    </source>
</evidence>
<dbReference type="PROSITE" id="PS00444">
    <property type="entry name" value="POLYPRENYL_SYNTHASE_2"/>
    <property type="match status" value="1"/>
</dbReference>
<dbReference type="EC" id="2.5.1.30" evidence="9"/>
<evidence type="ECO:0000313" key="13">
    <source>
        <dbReference type="Proteomes" id="UP000199516"/>
    </source>
</evidence>
<dbReference type="InterPro" id="IPR033749">
    <property type="entry name" value="Polyprenyl_synt_CS"/>
</dbReference>
<evidence type="ECO:0000256" key="1">
    <source>
        <dbReference type="ARBA" id="ARBA00001946"/>
    </source>
</evidence>
<evidence type="ECO:0000256" key="10">
    <source>
        <dbReference type="ARBA" id="ARBA00070472"/>
    </source>
</evidence>
<dbReference type="Gene3D" id="1.10.600.10">
    <property type="entry name" value="Farnesyl Diphosphate Synthase"/>
    <property type="match status" value="1"/>
</dbReference>
<dbReference type="SUPFAM" id="SSF48576">
    <property type="entry name" value="Terpenoid synthases"/>
    <property type="match status" value="1"/>
</dbReference>
<comment type="cofactor">
    <cofactor evidence="1">
        <name>Mg(2+)</name>
        <dbReference type="ChEBI" id="CHEBI:18420"/>
    </cofactor>
</comment>
<dbReference type="SFLD" id="SFLDS00005">
    <property type="entry name" value="Isoprenoid_Synthase_Type_I"/>
    <property type="match status" value="1"/>
</dbReference>
<reference evidence="12 13" key="1">
    <citation type="submission" date="2016-10" db="EMBL/GenBank/DDBJ databases">
        <authorList>
            <person name="de Groot N.N."/>
        </authorList>
    </citation>
    <scope>NUCLEOTIDE SEQUENCE [LARGE SCALE GENOMIC DNA]</scope>
    <source>
        <strain evidence="12 13">DSM 23995</strain>
    </source>
</reference>
<organism evidence="12 13">
    <name type="scientific">Alteribacillus iranensis</name>
    <dbReference type="NCBI Taxonomy" id="930128"/>
    <lineage>
        <taxon>Bacteria</taxon>
        <taxon>Bacillati</taxon>
        <taxon>Bacillota</taxon>
        <taxon>Bacilli</taxon>
        <taxon>Bacillales</taxon>
        <taxon>Bacillaceae</taxon>
        <taxon>Alteribacillus</taxon>
    </lineage>
</organism>
<comment type="function">
    <text evidence="7">Supplies heptaprenyl diphosphate, the precursor for the side chain of the isoprenoid quinone menaquinone-7 (MQ-7).</text>
</comment>
<accession>A0A1I1ZTI9</accession>